<evidence type="ECO:0000313" key="3">
    <source>
        <dbReference type="EMBL" id="MFC5419554.1"/>
    </source>
</evidence>
<reference evidence="4" key="1">
    <citation type="journal article" date="2019" name="Int. J. Syst. Evol. Microbiol.">
        <title>The Global Catalogue of Microorganisms (GCM) 10K type strain sequencing project: providing services to taxonomists for standard genome sequencing and annotation.</title>
        <authorList>
            <consortium name="The Broad Institute Genomics Platform"/>
            <consortium name="The Broad Institute Genome Sequencing Center for Infectious Disease"/>
            <person name="Wu L."/>
            <person name="Ma J."/>
        </authorList>
    </citation>
    <scope>NUCLEOTIDE SEQUENCE [LARGE SCALE GENOMIC DNA]</scope>
    <source>
        <strain evidence="4">NCAIM B.01391</strain>
    </source>
</reference>
<dbReference type="SUPFAM" id="SSF82771">
    <property type="entry name" value="GIY-YIG endonuclease"/>
    <property type="match status" value="1"/>
</dbReference>
<dbReference type="EMBL" id="JBHSLW010000010">
    <property type="protein sequence ID" value="MFC5419554.1"/>
    <property type="molecule type" value="Genomic_DNA"/>
</dbReference>
<organism evidence="3 4">
    <name type="scientific">Bosea eneae</name>
    <dbReference type="NCBI Taxonomy" id="151454"/>
    <lineage>
        <taxon>Bacteria</taxon>
        <taxon>Pseudomonadati</taxon>
        <taxon>Pseudomonadota</taxon>
        <taxon>Alphaproteobacteria</taxon>
        <taxon>Hyphomicrobiales</taxon>
        <taxon>Boseaceae</taxon>
        <taxon>Bosea</taxon>
    </lineage>
</organism>
<accession>A0ABW0IQN5</accession>
<dbReference type="Pfam" id="PF01541">
    <property type="entry name" value="GIY-YIG"/>
    <property type="match status" value="1"/>
</dbReference>
<dbReference type="PANTHER" id="PTHR34477:SF1">
    <property type="entry name" value="UPF0213 PROTEIN YHBQ"/>
    <property type="match status" value="1"/>
</dbReference>
<evidence type="ECO:0000259" key="2">
    <source>
        <dbReference type="PROSITE" id="PS50164"/>
    </source>
</evidence>
<dbReference type="Gene3D" id="3.40.1440.10">
    <property type="entry name" value="GIY-YIG endonuclease"/>
    <property type="match status" value="1"/>
</dbReference>
<feature type="domain" description="GIY-YIG" evidence="2">
    <location>
        <begin position="5"/>
        <end position="82"/>
    </location>
</feature>
<comment type="similarity">
    <text evidence="1">Belongs to the UPF0213 family.</text>
</comment>
<dbReference type="PROSITE" id="PS50164">
    <property type="entry name" value="GIY_YIG"/>
    <property type="match status" value="1"/>
</dbReference>
<proteinExistence type="inferred from homology"/>
<evidence type="ECO:0000313" key="4">
    <source>
        <dbReference type="Proteomes" id="UP001596053"/>
    </source>
</evidence>
<comment type="caution">
    <text evidence="3">The sequence shown here is derived from an EMBL/GenBank/DDBJ whole genome shotgun (WGS) entry which is preliminary data.</text>
</comment>
<evidence type="ECO:0000256" key="1">
    <source>
        <dbReference type="ARBA" id="ARBA00007435"/>
    </source>
</evidence>
<dbReference type="Proteomes" id="UP001596053">
    <property type="component" value="Unassembled WGS sequence"/>
</dbReference>
<dbReference type="InterPro" id="IPR050190">
    <property type="entry name" value="UPF0213_domain"/>
</dbReference>
<dbReference type="RefSeq" id="WP_377797390.1">
    <property type="nucleotide sequence ID" value="NZ_JBHSLW010000010.1"/>
</dbReference>
<dbReference type="CDD" id="cd10456">
    <property type="entry name" value="GIY-YIG_UPF0213"/>
    <property type="match status" value="1"/>
</dbReference>
<gene>
    <name evidence="3" type="ORF">ACFPOB_08265</name>
</gene>
<sequence length="99" mass="11499">MREHDGCWLYILRCSDGSFYTGTTRGDVETRVGQHNTGLYPASYTFRRRPVALVFAEHFPSITDAIAMERRVKGWSRAKKQAMIEGHWNLLPELARRRT</sequence>
<dbReference type="InterPro" id="IPR000305">
    <property type="entry name" value="GIY-YIG_endonuc"/>
</dbReference>
<dbReference type="InterPro" id="IPR035901">
    <property type="entry name" value="GIY-YIG_endonuc_sf"/>
</dbReference>
<name>A0ABW0IQN5_9HYPH</name>
<dbReference type="PANTHER" id="PTHR34477">
    <property type="entry name" value="UPF0213 PROTEIN YHBQ"/>
    <property type="match status" value="1"/>
</dbReference>
<protein>
    <submittedName>
        <fullName evidence="3">GIY-YIG nuclease family protein</fullName>
    </submittedName>
</protein>
<keyword evidence="4" id="KW-1185">Reference proteome</keyword>